<proteinExistence type="predicted"/>
<dbReference type="Proteomes" id="UP000750711">
    <property type="component" value="Unassembled WGS sequence"/>
</dbReference>
<feature type="region of interest" description="Disordered" evidence="2">
    <location>
        <begin position="1"/>
        <end position="22"/>
    </location>
</feature>
<dbReference type="GO" id="GO:0051082">
    <property type="term" value="F:unfolded protein binding"/>
    <property type="evidence" value="ECO:0007669"/>
    <property type="project" value="TreeGrafter"/>
</dbReference>
<dbReference type="InterPro" id="IPR040357">
    <property type="entry name" value="Vma22/CCDC115"/>
</dbReference>
<accession>A0A9P8LHI4</accession>
<feature type="compositionally biased region" description="Polar residues" evidence="2">
    <location>
        <begin position="11"/>
        <end position="21"/>
    </location>
</feature>
<dbReference type="EMBL" id="JAGHQM010000076">
    <property type="protein sequence ID" value="KAH0565611.1"/>
    <property type="molecule type" value="Genomic_DNA"/>
</dbReference>
<evidence type="ECO:0000256" key="1">
    <source>
        <dbReference type="ARBA" id="ARBA00093634"/>
    </source>
</evidence>
<dbReference type="PANTHER" id="PTHR31996:SF2">
    <property type="entry name" value="COILED-COIL DOMAIN-CONTAINING PROTEIN 115"/>
    <property type="match status" value="1"/>
</dbReference>
<dbReference type="GO" id="GO:0070072">
    <property type="term" value="P:vacuolar proton-transporting V-type ATPase complex assembly"/>
    <property type="evidence" value="ECO:0007669"/>
    <property type="project" value="InterPro"/>
</dbReference>
<name>A0A9P8LHI4_9PEZI</name>
<feature type="compositionally biased region" description="Polar residues" evidence="2">
    <location>
        <begin position="71"/>
        <end position="88"/>
    </location>
</feature>
<protein>
    <recommendedName>
        <fullName evidence="1">Vacuolar ATPase assembly protein VMA22</fullName>
    </recommendedName>
</protein>
<reference evidence="3" key="1">
    <citation type="submission" date="2021-03" db="EMBL/GenBank/DDBJ databases">
        <title>Comparative genomics and phylogenomic investigation of the class Geoglossomycetes provide insights into ecological specialization and systematics.</title>
        <authorList>
            <person name="Melie T."/>
            <person name="Pirro S."/>
            <person name="Miller A.N."/>
            <person name="Quandt A."/>
        </authorList>
    </citation>
    <scope>NUCLEOTIDE SEQUENCE</scope>
    <source>
        <strain evidence="3">CAQ_001_2017</strain>
    </source>
</reference>
<dbReference type="Pfam" id="PF21730">
    <property type="entry name" value="Vma22_CCDC115"/>
    <property type="match status" value="1"/>
</dbReference>
<comment type="caution">
    <text evidence="3">The sequence shown here is derived from an EMBL/GenBank/DDBJ whole genome shotgun (WGS) entry which is preliminary data.</text>
</comment>
<dbReference type="PANTHER" id="PTHR31996">
    <property type="entry name" value="COILED-COIL DOMAIN-CONTAINING PROTEIN 115"/>
    <property type="match status" value="1"/>
</dbReference>
<evidence type="ECO:0000313" key="4">
    <source>
        <dbReference type="Proteomes" id="UP000750711"/>
    </source>
</evidence>
<dbReference type="AlphaFoldDB" id="A0A9P8LHI4"/>
<evidence type="ECO:0000313" key="3">
    <source>
        <dbReference type="EMBL" id="KAH0565611.1"/>
    </source>
</evidence>
<keyword evidence="4" id="KW-1185">Reference proteome</keyword>
<sequence length="144" mass="16070">MPETKLLGDTSVENNGNPQSDSLEHLSQLLEHYLALLDQRINFPSKEDSLVPSFELAQSRPVTPKPESETDLASDNTPPSTQKRSSNDPLYWFGILVPPALRTAQREFIGAVDVLPNLVSVINQMDSYERKIEEARKGGKSLEH</sequence>
<gene>
    <name evidence="3" type="ORF">GP486_000999</name>
</gene>
<evidence type="ECO:0000256" key="2">
    <source>
        <dbReference type="SAM" id="MobiDB-lite"/>
    </source>
</evidence>
<organism evidence="3 4">
    <name type="scientific">Trichoglossum hirsutum</name>
    <dbReference type="NCBI Taxonomy" id="265104"/>
    <lineage>
        <taxon>Eukaryota</taxon>
        <taxon>Fungi</taxon>
        <taxon>Dikarya</taxon>
        <taxon>Ascomycota</taxon>
        <taxon>Pezizomycotina</taxon>
        <taxon>Geoglossomycetes</taxon>
        <taxon>Geoglossales</taxon>
        <taxon>Geoglossaceae</taxon>
        <taxon>Trichoglossum</taxon>
    </lineage>
</organism>
<feature type="region of interest" description="Disordered" evidence="2">
    <location>
        <begin position="52"/>
        <end position="88"/>
    </location>
</feature>
<dbReference type="GO" id="GO:1990871">
    <property type="term" value="C:Vma12-Vma22 assembly complex"/>
    <property type="evidence" value="ECO:0007669"/>
    <property type="project" value="TreeGrafter"/>
</dbReference>